<feature type="domain" description="DUF7575" evidence="2">
    <location>
        <begin position="109"/>
        <end position="135"/>
    </location>
</feature>
<keyword evidence="1" id="KW-0472">Membrane</keyword>
<dbReference type="InterPro" id="IPR055997">
    <property type="entry name" value="DUF7575"/>
</dbReference>
<dbReference type="KEGG" id="halg:HUG10_18280"/>
<name>A0A7D5K326_9EURY</name>
<feature type="transmembrane region" description="Helical" evidence="1">
    <location>
        <begin position="12"/>
        <end position="28"/>
    </location>
</feature>
<gene>
    <name evidence="3" type="ORF">HUG10_18280</name>
</gene>
<proteinExistence type="predicted"/>
<reference evidence="3 4" key="1">
    <citation type="submission" date="2020-07" db="EMBL/GenBank/DDBJ databases">
        <title>Gai3-2, isolated from salt lake.</title>
        <authorList>
            <person name="Cui H."/>
            <person name="Shi X."/>
        </authorList>
    </citation>
    <scope>NUCLEOTIDE SEQUENCE [LARGE SCALE GENOMIC DNA]</scope>
    <source>
        <strain evidence="3 4">Gai3-2</strain>
    </source>
</reference>
<dbReference type="Proteomes" id="UP000509750">
    <property type="component" value="Chromosome"/>
</dbReference>
<dbReference type="AlphaFoldDB" id="A0A7D5K326"/>
<accession>A0A7D5K326</accession>
<keyword evidence="4" id="KW-1185">Reference proteome</keyword>
<evidence type="ECO:0000313" key="4">
    <source>
        <dbReference type="Proteomes" id="UP000509750"/>
    </source>
</evidence>
<feature type="transmembrane region" description="Helical" evidence="1">
    <location>
        <begin position="35"/>
        <end position="54"/>
    </location>
</feature>
<dbReference type="OrthoDB" id="204947at2157"/>
<protein>
    <submittedName>
        <fullName evidence="3">Zinc ribbon domain-containing protein</fullName>
    </submittedName>
</protein>
<dbReference type="Pfam" id="PF24460">
    <property type="entry name" value="DUF7575"/>
    <property type="match status" value="1"/>
</dbReference>
<feature type="transmembrane region" description="Helical" evidence="1">
    <location>
        <begin position="74"/>
        <end position="95"/>
    </location>
</feature>
<dbReference type="RefSeq" id="WP_179170935.1">
    <property type="nucleotide sequence ID" value="NZ_CP058529.1"/>
</dbReference>
<evidence type="ECO:0000256" key="1">
    <source>
        <dbReference type="SAM" id="Phobius"/>
    </source>
</evidence>
<evidence type="ECO:0000259" key="2">
    <source>
        <dbReference type="Pfam" id="PF24460"/>
    </source>
</evidence>
<keyword evidence="1" id="KW-1133">Transmembrane helix</keyword>
<dbReference type="GeneID" id="56030823"/>
<keyword evidence="1" id="KW-0812">Transmembrane</keyword>
<evidence type="ECO:0000313" key="3">
    <source>
        <dbReference type="EMBL" id="QLG29361.1"/>
    </source>
</evidence>
<dbReference type="EMBL" id="CP058529">
    <property type="protein sequence ID" value="QLG29361.1"/>
    <property type="molecule type" value="Genomic_DNA"/>
</dbReference>
<organism evidence="3 4">
    <name type="scientific">Halorarum halophilum</name>
    <dbReference type="NCBI Taxonomy" id="2743090"/>
    <lineage>
        <taxon>Archaea</taxon>
        <taxon>Methanobacteriati</taxon>
        <taxon>Methanobacteriota</taxon>
        <taxon>Stenosarchaea group</taxon>
        <taxon>Halobacteria</taxon>
        <taxon>Halobacteriales</taxon>
        <taxon>Haloferacaceae</taxon>
        <taxon>Halorarum</taxon>
    </lineage>
</organism>
<sequence length="151" mass="16253">MGETRSPKRPWLAALLALAVTGLGHAYLRRWGRAFAWLALVYAALALFVPSEAVEVAAQGIRGGSATLPPSVDPLVFVPPLLVALGSVADAYLLARAERDEALRAAAGEGTVVCPNCGREVDEELEFCQWCTTEFAAPDEEDETERRGRVE</sequence>